<feature type="region of interest" description="Disordered" evidence="1">
    <location>
        <begin position="50"/>
        <end position="70"/>
    </location>
</feature>
<comment type="caution">
    <text evidence="2">The sequence shown here is derived from an EMBL/GenBank/DDBJ whole genome shotgun (WGS) entry which is preliminary data.</text>
</comment>
<reference evidence="3" key="1">
    <citation type="journal article" date="2019" name="Int. J. Syst. Evol. Microbiol.">
        <title>The Global Catalogue of Microorganisms (GCM) 10K type strain sequencing project: providing services to taxonomists for standard genome sequencing and annotation.</title>
        <authorList>
            <consortium name="The Broad Institute Genomics Platform"/>
            <consortium name="The Broad Institute Genome Sequencing Center for Infectious Disease"/>
            <person name="Wu L."/>
            <person name="Ma J."/>
        </authorList>
    </citation>
    <scope>NUCLEOTIDE SEQUENCE [LARGE SCALE GENOMIC DNA]</scope>
    <source>
        <strain evidence="3">JCM 4866</strain>
    </source>
</reference>
<dbReference type="EMBL" id="BMWC01000016">
    <property type="protein sequence ID" value="GGX31423.1"/>
    <property type="molecule type" value="Genomic_DNA"/>
</dbReference>
<gene>
    <name evidence="2" type="ORF">GCM10010383_72240</name>
</gene>
<evidence type="ECO:0000313" key="2">
    <source>
        <dbReference type="EMBL" id="GGX31423.1"/>
    </source>
</evidence>
<accession>A0ABQ2XS19</accession>
<evidence type="ECO:0008006" key="4">
    <source>
        <dbReference type="Google" id="ProtNLM"/>
    </source>
</evidence>
<sequence length="70" mass="8071">MARALDAVELRRPSGITHEVVFRRCPDCQEHNIVREVRFLREAYALSARTRSGRARGRPGPMRGTRTHRS</sequence>
<evidence type="ECO:0000313" key="3">
    <source>
        <dbReference type="Proteomes" id="UP000617743"/>
    </source>
</evidence>
<name>A0ABQ2XS19_9ACTN</name>
<keyword evidence="3" id="KW-1185">Reference proteome</keyword>
<organism evidence="2 3">
    <name type="scientific">Streptomyces lomondensis</name>
    <dbReference type="NCBI Taxonomy" id="68229"/>
    <lineage>
        <taxon>Bacteria</taxon>
        <taxon>Bacillati</taxon>
        <taxon>Actinomycetota</taxon>
        <taxon>Actinomycetes</taxon>
        <taxon>Kitasatosporales</taxon>
        <taxon>Streptomycetaceae</taxon>
        <taxon>Streptomyces</taxon>
    </lineage>
</organism>
<dbReference type="Proteomes" id="UP000617743">
    <property type="component" value="Unassembled WGS sequence"/>
</dbReference>
<proteinExistence type="predicted"/>
<evidence type="ECO:0000256" key="1">
    <source>
        <dbReference type="SAM" id="MobiDB-lite"/>
    </source>
</evidence>
<protein>
    <recommendedName>
        <fullName evidence="4">Transposase</fullName>
    </recommendedName>
</protein>